<evidence type="ECO:0000313" key="8">
    <source>
        <dbReference type="Proteomes" id="UP000663452"/>
    </source>
</evidence>
<keyword evidence="3" id="KW-0547">Nucleotide-binding</keyword>
<dbReference type="CDD" id="cd24085">
    <property type="entry name" value="ASKHA_NBD_PanK-II_bac"/>
    <property type="match status" value="1"/>
</dbReference>
<sequence length="271" mass="28817">MTVLTKVGIDAGGTLIKIAYLKNDKVELVKFPSSQMSFTVSWLHEKFPAARFCVTGGKSDVLQRHLQLSVLKMAEFEATCKGVLFLLQETEDMPQEFVLTNVGTGTSVHIVRPDGHFRIGGTGVGGGTLLGLSRLLTEVSDYDDIVRLAPQGVRDRVDLKVSHIYEGSEPPISGDLTASNFGNITGISSGIETPDYLASVIGLVGETVTTVSVHAAMQHGLSAIVYIGSSFIGNEALAKVVADYTILRGAHPLLLKNGEYSGAIGALLSIE</sequence>
<keyword evidence="8" id="KW-1185">Reference proteome</keyword>
<evidence type="ECO:0000256" key="2">
    <source>
        <dbReference type="ARBA" id="ARBA00022679"/>
    </source>
</evidence>
<keyword evidence="4 7" id="KW-0418">Kinase</keyword>
<dbReference type="Pfam" id="PF03630">
    <property type="entry name" value="Fumble"/>
    <property type="match status" value="1"/>
</dbReference>
<proteinExistence type="predicted"/>
<dbReference type="PANTHER" id="PTHR12280">
    <property type="entry name" value="PANTOTHENATE KINASE"/>
    <property type="match status" value="1"/>
</dbReference>
<dbReference type="InterPro" id="IPR011602">
    <property type="entry name" value="Type_II_PanK_bac"/>
</dbReference>
<dbReference type="EMBL" id="CP070969">
    <property type="protein sequence ID" value="QSF47834.1"/>
    <property type="molecule type" value="Genomic_DNA"/>
</dbReference>
<reference evidence="7 8" key="1">
    <citation type="submission" date="2021-02" db="EMBL/GenBank/DDBJ databases">
        <title>Paenibacillus tianjinensis sp. nov.</title>
        <authorList>
            <person name="Liu H."/>
        </authorList>
    </citation>
    <scope>NUCLEOTIDE SEQUENCE [LARGE SCALE GENOMIC DNA]</scope>
    <source>
        <strain evidence="7 8">TB2019</strain>
    </source>
</reference>
<evidence type="ECO:0000313" key="7">
    <source>
        <dbReference type="EMBL" id="QSF47834.1"/>
    </source>
</evidence>
<name>A0ABX7LL89_9BACL</name>
<organism evidence="7 8">
    <name type="scientific">Paenibacillus tianjinensis</name>
    <dbReference type="NCBI Taxonomy" id="2810347"/>
    <lineage>
        <taxon>Bacteria</taxon>
        <taxon>Bacillati</taxon>
        <taxon>Bacillota</taxon>
        <taxon>Bacilli</taxon>
        <taxon>Bacillales</taxon>
        <taxon>Paenibacillaceae</taxon>
        <taxon>Paenibacillus</taxon>
    </lineage>
</organism>
<evidence type="ECO:0000256" key="3">
    <source>
        <dbReference type="ARBA" id="ARBA00022741"/>
    </source>
</evidence>
<dbReference type="Gene3D" id="3.30.420.40">
    <property type="match status" value="1"/>
</dbReference>
<gene>
    <name evidence="7" type="primary">coaW</name>
    <name evidence="7" type="ORF">JRJ22_17145</name>
</gene>
<dbReference type="InterPro" id="IPR043129">
    <property type="entry name" value="ATPase_NBD"/>
</dbReference>
<evidence type="ECO:0000256" key="4">
    <source>
        <dbReference type="ARBA" id="ARBA00022777"/>
    </source>
</evidence>
<accession>A0ABX7LL89</accession>
<dbReference type="InterPro" id="IPR004567">
    <property type="entry name" value="Type_II_PanK"/>
</dbReference>
<keyword evidence="5" id="KW-0067">ATP-binding</keyword>
<keyword evidence="6" id="KW-0173">Coenzyme A biosynthesis</keyword>
<dbReference type="EC" id="2.7.1.33" evidence="7"/>
<keyword evidence="2 7" id="KW-0808">Transferase</keyword>
<dbReference type="GO" id="GO:0004594">
    <property type="term" value="F:pantothenate kinase activity"/>
    <property type="evidence" value="ECO:0007669"/>
    <property type="project" value="UniProtKB-EC"/>
</dbReference>
<keyword evidence="1" id="KW-0963">Cytoplasm</keyword>
<evidence type="ECO:0000256" key="6">
    <source>
        <dbReference type="ARBA" id="ARBA00022993"/>
    </source>
</evidence>
<dbReference type="PIRSF" id="PIRSF036940">
    <property type="entry name" value="PanK_bac_aCoA"/>
    <property type="match status" value="1"/>
</dbReference>
<dbReference type="PANTHER" id="PTHR12280:SF20">
    <property type="entry name" value="4'-PHOSPHOPANTETHEINE PHOSPHATASE"/>
    <property type="match status" value="1"/>
</dbReference>
<dbReference type="SUPFAM" id="SSF53067">
    <property type="entry name" value="Actin-like ATPase domain"/>
    <property type="match status" value="1"/>
</dbReference>
<evidence type="ECO:0000256" key="5">
    <source>
        <dbReference type="ARBA" id="ARBA00022840"/>
    </source>
</evidence>
<dbReference type="NCBIfam" id="NF009842">
    <property type="entry name" value="PRK13317.1"/>
    <property type="match status" value="1"/>
</dbReference>
<protein>
    <submittedName>
        <fullName evidence="7">Type II pantothenate kinase</fullName>
        <ecNumber evidence="7">2.7.1.33</ecNumber>
    </submittedName>
</protein>
<evidence type="ECO:0000256" key="1">
    <source>
        <dbReference type="ARBA" id="ARBA00022490"/>
    </source>
</evidence>
<dbReference type="Proteomes" id="UP000663452">
    <property type="component" value="Chromosome"/>
</dbReference>